<feature type="compositionally biased region" description="Basic and acidic residues" evidence="1">
    <location>
        <begin position="1147"/>
        <end position="1156"/>
    </location>
</feature>
<feature type="transmembrane region" description="Helical" evidence="2">
    <location>
        <begin position="313"/>
        <end position="338"/>
    </location>
</feature>
<protein>
    <submittedName>
        <fullName evidence="4">Uncharacterized protein</fullName>
    </submittedName>
</protein>
<dbReference type="InterPro" id="IPR058112">
    <property type="entry name" value="CD3337_EF1877-like"/>
</dbReference>
<sequence>MKKLFPLFMAIFILFVGTVPNVAFAEDEPKASEANTISGNLFDKSKQEDFENVHYEIDTAPHKDDEKGFFSKAWGYMFGDDSVGKDIQRKINGVGQWIVSLMFQFGVWLTKILLFIVEQSFSLDIIDVVADKLGKAMQNIAGIGSKPEFESEGLFPSIIKMTCILSVIYFIYLFFVKRQMTKGISELFKVVCVIAGILIYIANAPAILKGMNTISSEISLQVLSKTTGTIHGNPGQTKSRAIANVKAQMWELMVERPYLYLQYGQDSLDTIGVERVNKLINTPPGEDRVKLVTEDVKEHKNFMMTNESVGERLIFTFMYYIVNTFAGAPTAVICLLIVACQLLFMVMSIIGPIAMAFALLPKNRRVLISWAEQWLKPLAAKIFLSLIVIILFSIAGLLYELPEAGTSGYLMTMILQILVFVLCYIFRDNIKAAFRKSKVAYNSFTDLEYMAGKTKDGFNRTMDGINAGVGRAKDMFGDSDPNYMGDDPSEHTADESGTKQATLDEEKVSGESEEEKTKYASIGEEDEQTEQHQDEEKQVEEEQERATIDEDEDEVVVNAEQEETEEYQEDQEEVNPENLASLEGVEEENPELSEVEDAEQPEQDDSSQYENQEGEDNNEELSKINEEREGTEKSDSELQDVEAQEQGEQDDPSDYETENQEGNNEELATVNGNDEEENPELSDVEDIDQPEQDDPSQYENQEGEDNNEELSEIREEGEGANQNDSELQDVEAPEQGEQDDPSNYETENQEENNEELATMNGNDGEEENPELSDVEDIKQPEQDDPSDYETEQDGGNGEVLVTTEETEVDSAQNNEPLSDVETPEQVEQDDSSNYEAGYEEGNAMELATTEESTTDSQKENMEVSDIETPEQVEQDDSSNYEAGHGEGNAMELATTEESTTDSQKENMEVSDIETPGHQEQDNVSEYETENGEGALNQIASVGQLNSSEGTSNSTGKSGEIVPSLDEKQGVVNPSGIDQESGSENEFVLNETNGKELTSTKGLEAKSSTKTEGFNLEGSPIGNGSTKVSSVGEFNIAKPGGMGINNESMNVNDIQGASVESSGDLTMTSPDSLESSGSIPGQTMNGSSLGEQGIKGQTMNGNSLGEQEVKGQSFEGSQVLQRQGASQEIRGAVEAKPSEHVEPSQADKINRTNETTHIESAQAEVAASQEIMIDATQQKVELETLAEENEIKIETETI</sequence>
<evidence type="ECO:0000256" key="1">
    <source>
        <dbReference type="SAM" id="MobiDB-lite"/>
    </source>
</evidence>
<dbReference type="NCBIfam" id="NF046089">
    <property type="entry name" value="CD3337_EF1877"/>
    <property type="match status" value="1"/>
</dbReference>
<feature type="transmembrane region" description="Helical" evidence="2">
    <location>
        <begin position="382"/>
        <end position="401"/>
    </location>
</feature>
<feature type="transmembrane region" description="Helical" evidence="2">
    <location>
        <begin position="344"/>
        <end position="361"/>
    </location>
</feature>
<dbReference type="EMBL" id="AP014868">
    <property type="protein sequence ID" value="BAR87787.1"/>
    <property type="molecule type" value="Genomic_DNA"/>
</dbReference>
<keyword evidence="2" id="KW-1133">Transmembrane helix</keyword>
<accession>A0A9W4A978</accession>
<feature type="compositionally biased region" description="Acidic residues" evidence="1">
    <location>
        <begin position="537"/>
        <end position="575"/>
    </location>
</feature>
<keyword evidence="3" id="KW-0732">Signal</keyword>
<feature type="compositionally biased region" description="Acidic residues" evidence="1">
    <location>
        <begin position="763"/>
        <end position="774"/>
    </location>
</feature>
<feature type="compositionally biased region" description="Basic and acidic residues" evidence="1">
    <location>
        <begin position="1130"/>
        <end position="1141"/>
    </location>
</feature>
<feature type="compositionally biased region" description="Polar residues" evidence="1">
    <location>
        <begin position="1059"/>
        <end position="1104"/>
    </location>
</feature>
<evidence type="ECO:0000256" key="2">
    <source>
        <dbReference type="SAM" id="Phobius"/>
    </source>
</evidence>
<feature type="compositionally biased region" description="Basic and acidic residues" evidence="1">
    <location>
        <begin position="488"/>
        <end position="518"/>
    </location>
</feature>
<dbReference type="InterPro" id="IPR023298">
    <property type="entry name" value="ATPase_P-typ_TM_dom_sf"/>
</dbReference>
<proteinExistence type="predicted"/>
<keyword evidence="4" id="KW-0614">Plasmid</keyword>
<dbReference type="RefSeq" id="WP_021727876.1">
    <property type="nucleotide sequence ID" value="NZ_AP014868.1"/>
</dbReference>
<evidence type="ECO:0000313" key="5">
    <source>
        <dbReference type="Proteomes" id="UP000055316"/>
    </source>
</evidence>
<feature type="compositionally biased region" description="Acidic residues" evidence="1">
    <location>
        <begin position="637"/>
        <end position="659"/>
    </location>
</feature>
<feature type="compositionally biased region" description="Basic and acidic residues" evidence="1">
    <location>
        <begin position="620"/>
        <end position="636"/>
    </location>
</feature>
<feature type="region of interest" description="Disordered" evidence="1">
    <location>
        <begin position="1059"/>
        <end position="1156"/>
    </location>
</feature>
<dbReference type="SUPFAM" id="SSF81665">
    <property type="entry name" value="Calcium ATPase, transmembrane domain M"/>
    <property type="match status" value="1"/>
</dbReference>
<feature type="chain" id="PRO_5040825568" evidence="3">
    <location>
        <begin position="26"/>
        <end position="1197"/>
    </location>
</feature>
<reference evidence="4 5" key="1">
    <citation type="submission" date="2015-05" db="EMBL/GenBank/DDBJ databases">
        <title>Whole genome sequence of Bacillus thuringiensis serovar tolworthi Pasteur Institute Standard strain.</title>
        <authorList>
            <person name="Kanda K."/>
            <person name="Nakashima K."/>
            <person name="Nagano Y."/>
        </authorList>
    </citation>
    <scope>NUCLEOTIDE SEQUENCE [LARGE SCALE GENOMIC DNA]</scope>
    <source>
        <strain evidence="4 5">Pasteur Institute Standard strain</strain>
        <plasmid evidence="5">pKK4 DNA</plasmid>
    </source>
</reference>
<feature type="compositionally biased region" description="Acidic residues" evidence="1">
    <location>
        <begin position="584"/>
        <end position="619"/>
    </location>
</feature>
<evidence type="ECO:0000313" key="4">
    <source>
        <dbReference type="EMBL" id="BAR87787.1"/>
    </source>
</evidence>
<name>A0A9W4A978_BACTO</name>
<dbReference type="PANTHER" id="PTHR23005">
    <property type="entry name" value="RETINITIS PIGMENTOSA 1 PROTEIN"/>
    <property type="match status" value="1"/>
</dbReference>
<dbReference type="PANTHER" id="PTHR23005:SF3">
    <property type="entry name" value="RETINITIS PIGMENTOSA 1-LIKE 1 PROTEIN"/>
    <property type="match status" value="1"/>
</dbReference>
<feature type="transmembrane region" description="Helical" evidence="2">
    <location>
        <begin position="97"/>
        <end position="117"/>
    </location>
</feature>
<feature type="transmembrane region" description="Helical" evidence="2">
    <location>
        <begin position="187"/>
        <end position="208"/>
    </location>
</feature>
<gene>
    <name evidence="4" type="ORF">KNN_07054</name>
</gene>
<feature type="region of interest" description="Disordered" evidence="1">
    <location>
        <begin position="476"/>
        <end position="1028"/>
    </location>
</feature>
<feature type="compositionally biased region" description="Polar residues" evidence="1">
    <location>
        <begin position="937"/>
        <end position="956"/>
    </location>
</feature>
<geneLocation type="plasmid" evidence="5">
    <name>pKK4 DNA</name>
</geneLocation>
<keyword evidence="2" id="KW-0812">Transmembrane</keyword>
<feature type="compositionally biased region" description="Acidic residues" evidence="1">
    <location>
        <begin position="862"/>
        <end position="878"/>
    </location>
</feature>
<evidence type="ECO:0000256" key="3">
    <source>
        <dbReference type="SAM" id="SignalP"/>
    </source>
</evidence>
<feature type="transmembrane region" description="Helical" evidence="2">
    <location>
        <begin position="154"/>
        <end position="175"/>
    </location>
</feature>
<feature type="compositionally biased region" description="Polar residues" evidence="1">
    <location>
        <begin position="975"/>
        <end position="1001"/>
    </location>
</feature>
<feature type="compositionally biased region" description="Acidic residues" evidence="1">
    <location>
        <begin position="726"/>
        <end position="754"/>
    </location>
</feature>
<organism evidence="4 5">
    <name type="scientific">Bacillus thuringiensis subsp. tolworthi</name>
    <dbReference type="NCBI Taxonomy" id="1442"/>
    <lineage>
        <taxon>Bacteria</taxon>
        <taxon>Bacillati</taxon>
        <taxon>Bacillota</taxon>
        <taxon>Bacilli</taxon>
        <taxon>Bacillales</taxon>
        <taxon>Bacillaceae</taxon>
        <taxon>Bacillus</taxon>
        <taxon>Bacillus cereus group</taxon>
    </lineage>
</organism>
<feature type="compositionally biased region" description="Polar residues" evidence="1">
    <location>
        <begin position="1113"/>
        <end position="1125"/>
    </location>
</feature>
<feature type="compositionally biased region" description="Acidic residues" evidence="1">
    <location>
        <begin position="782"/>
        <end position="792"/>
    </location>
</feature>
<dbReference type="AlphaFoldDB" id="A0A9W4A978"/>
<feature type="signal peptide" evidence="3">
    <location>
        <begin position="1"/>
        <end position="25"/>
    </location>
</feature>
<feature type="transmembrane region" description="Helical" evidence="2">
    <location>
        <begin position="407"/>
        <end position="426"/>
    </location>
</feature>
<feature type="compositionally biased region" description="Acidic residues" evidence="1">
    <location>
        <begin position="673"/>
        <end position="710"/>
    </location>
</feature>
<dbReference type="Proteomes" id="UP000055316">
    <property type="component" value="Plasmid pKK4"/>
</dbReference>
<keyword evidence="2" id="KW-0472">Membrane</keyword>
<feature type="compositionally biased region" description="Acidic residues" evidence="1">
    <location>
        <begin position="821"/>
        <end position="832"/>
    </location>
</feature>